<dbReference type="STRING" id="362418.IW19_00250"/>
<reference evidence="1 2" key="1">
    <citation type="submission" date="2014-07" db="EMBL/GenBank/DDBJ databases">
        <title>Genome of Flavobacterium reichenbachii LMG 25512.</title>
        <authorList>
            <person name="Stropko S.J."/>
            <person name="Pipes S.E."/>
            <person name="Newman J.D."/>
        </authorList>
    </citation>
    <scope>NUCLEOTIDE SEQUENCE [LARGE SCALE GENOMIC DNA]</scope>
    <source>
        <strain evidence="1 2">LMG 25512</strain>
    </source>
</reference>
<evidence type="ECO:0000313" key="1">
    <source>
        <dbReference type="EMBL" id="KFF04057.1"/>
    </source>
</evidence>
<evidence type="ECO:0000313" key="2">
    <source>
        <dbReference type="Proteomes" id="UP000028715"/>
    </source>
</evidence>
<organism evidence="1 2">
    <name type="scientific">Flavobacterium reichenbachii</name>
    <dbReference type="NCBI Taxonomy" id="362418"/>
    <lineage>
        <taxon>Bacteria</taxon>
        <taxon>Pseudomonadati</taxon>
        <taxon>Bacteroidota</taxon>
        <taxon>Flavobacteriia</taxon>
        <taxon>Flavobacteriales</taxon>
        <taxon>Flavobacteriaceae</taxon>
        <taxon>Flavobacterium</taxon>
    </lineage>
</organism>
<gene>
    <name evidence="1" type="ORF">IW19_00250</name>
</gene>
<proteinExistence type="predicted"/>
<dbReference type="EMBL" id="JPRL01000001">
    <property type="protein sequence ID" value="KFF04057.1"/>
    <property type="molecule type" value="Genomic_DNA"/>
</dbReference>
<keyword evidence="2" id="KW-1185">Reference proteome</keyword>
<name>A0A085ZHZ3_9FLAO</name>
<accession>A0A085ZHZ3</accession>
<dbReference type="Proteomes" id="UP000028715">
    <property type="component" value="Unassembled WGS sequence"/>
</dbReference>
<dbReference type="AlphaFoldDB" id="A0A085ZHZ3"/>
<sequence>MASLDQKGYKTTEVKSFEKLELYVNNVLSKKEVVFFKNNNVFFGFIFFEDSDRPNFFLTDENNVTLFLTEPASDGENLFLSVLNNHYSAYYMEFSKREVYYVNFLFMFKPSLPHFTIYCFGENKYDEFTASSDRRISYPDFTDRSKTFSDYSPLKNIKIEKLKKVKEGISMLNLRPSILNLFIDISH</sequence>
<protein>
    <submittedName>
        <fullName evidence="1">Uncharacterized protein</fullName>
    </submittedName>
</protein>
<comment type="caution">
    <text evidence="1">The sequence shown here is derived from an EMBL/GenBank/DDBJ whole genome shotgun (WGS) entry which is preliminary data.</text>
</comment>